<dbReference type="NCBIfam" id="TIGR00577">
    <property type="entry name" value="fpg"/>
    <property type="match status" value="1"/>
</dbReference>
<evidence type="ECO:0000256" key="5">
    <source>
        <dbReference type="ARBA" id="ARBA00022763"/>
    </source>
</evidence>
<dbReference type="InterPro" id="IPR035937">
    <property type="entry name" value="FPG_N"/>
</dbReference>
<dbReference type="EC" id="3.2.2.23" evidence="15"/>
<keyword evidence="7 15" id="KW-0378">Hydrolase</keyword>
<feature type="binding site" evidence="15">
    <location>
        <position position="92"/>
    </location>
    <ligand>
        <name>DNA</name>
        <dbReference type="ChEBI" id="CHEBI:16991"/>
    </ligand>
</feature>
<keyword evidence="6 15" id="KW-0863">Zinc-finger</keyword>
<comment type="catalytic activity">
    <reaction evidence="14 15">
        <text>2'-deoxyribonucleotide-(2'-deoxyribose 5'-phosphate)-2'-deoxyribonucleotide-DNA = a 3'-end 2'-deoxyribonucleotide-(2,3-dehydro-2,3-deoxyribose 5'-phosphate)-DNA + a 5'-end 5'-phospho-2'-deoxyribonucleoside-DNA + H(+)</text>
        <dbReference type="Rhea" id="RHEA:66592"/>
        <dbReference type="Rhea" id="RHEA-COMP:13180"/>
        <dbReference type="Rhea" id="RHEA-COMP:16897"/>
        <dbReference type="Rhea" id="RHEA-COMP:17067"/>
        <dbReference type="ChEBI" id="CHEBI:15378"/>
        <dbReference type="ChEBI" id="CHEBI:136412"/>
        <dbReference type="ChEBI" id="CHEBI:157695"/>
        <dbReference type="ChEBI" id="CHEBI:167181"/>
        <dbReference type="EC" id="4.2.99.18"/>
    </reaction>
</comment>
<feature type="domain" description="Formamidopyrimidine-DNA glycosylase catalytic" evidence="17">
    <location>
        <begin position="2"/>
        <end position="118"/>
    </location>
</feature>
<evidence type="ECO:0000256" key="3">
    <source>
        <dbReference type="ARBA" id="ARBA00011245"/>
    </source>
</evidence>
<dbReference type="SMART" id="SM01232">
    <property type="entry name" value="H2TH"/>
    <property type="match status" value="1"/>
</dbReference>
<organism evidence="18 21">
    <name type="scientific">Corynebacterium otitidis ATCC 51513</name>
    <dbReference type="NCBI Taxonomy" id="883169"/>
    <lineage>
        <taxon>Bacteria</taxon>
        <taxon>Bacillati</taxon>
        <taxon>Actinomycetota</taxon>
        <taxon>Actinomycetes</taxon>
        <taxon>Mycobacteriales</taxon>
        <taxon>Corynebacteriaceae</taxon>
        <taxon>Corynebacterium</taxon>
    </lineage>
</organism>
<evidence type="ECO:0000256" key="12">
    <source>
        <dbReference type="ARBA" id="ARBA00023268"/>
    </source>
</evidence>
<dbReference type="EC" id="4.2.99.18" evidence="15"/>
<keyword evidence="10 15" id="KW-0234">DNA repair</keyword>
<dbReference type="GO" id="GO:0008270">
    <property type="term" value="F:zinc ion binding"/>
    <property type="evidence" value="ECO:0007669"/>
    <property type="project" value="UniProtKB-UniRule"/>
</dbReference>
<dbReference type="Pfam" id="PF01149">
    <property type="entry name" value="Fapy_DNA_glyco"/>
    <property type="match status" value="1"/>
</dbReference>
<dbReference type="NCBIfam" id="NF002211">
    <property type="entry name" value="PRK01103.1"/>
    <property type="match status" value="1"/>
</dbReference>
<dbReference type="CDD" id="cd08966">
    <property type="entry name" value="EcFpg-like_N"/>
    <property type="match status" value="1"/>
</dbReference>
<feature type="active site" description="Schiff-base intermediate with DNA" evidence="15">
    <location>
        <position position="2"/>
    </location>
</feature>
<keyword evidence="12 15" id="KW-0511">Multifunctional enzyme</keyword>
<dbReference type="Pfam" id="PF06827">
    <property type="entry name" value="zf-FPG_IleRS"/>
    <property type="match status" value="1"/>
</dbReference>
<dbReference type="GO" id="GO:0140078">
    <property type="term" value="F:class I DNA-(apurinic or apyrimidinic site) endonuclease activity"/>
    <property type="evidence" value="ECO:0007669"/>
    <property type="project" value="UniProtKB-EC"/>
</dbReference>
<evidence type="ECO:0000313" key="19">
    <source>
        <dbReference type="EMBL" id="EJZ82877.1"/>
    </source>
</evidence>
<feature type="active site" description="Proton donor" evidence="15">
    <location>
        <position position="3"/>
    </location>
</feature>
<proteinExistence type="inferred from homology"/>
<dbReference type="Proteomes" id="UP000006078">
    <property type="component" value="Unassembled WGS sequence"/>
</dbReference>
<evidence type="ECO:0000256" key="10">
    <source>
        <dbReference type="ARBA" id="ARBA00023204"/>
    </source>
</evidence>
<dbReference type="EMBL" id="AHAE01000013">
    <property type="protein sequence ID" value="EJZ82877.1"/>
    <property type="molecule type" value="Genomic_DNA"/>
</dbReference>
<dbReference type="PROSITE" id="PS51068">
    <property type="entry name" value="FPG_CAT"/>
    <property type="match status" value="1"/>
</dbReference>
<evidence type="ECO:0000256" key="2">
    <source>
        <dbReference type="ARBA" id="ARBA00009409"/>
    </source>
</evidence>
<dbReference type="InterPro" id="IPR000214">
    <property type="entry name" value="Znf_DNA_glyclase/AP_lyase"/>
</dbReference>
<evidence type="ECO:0000313" key="21">
    <source>
        <dbReference type="Proteomes" id="UP000011016"/>
    </source>
</evidence>
<evidence type="ECO:0000313" key="20">
    <source>
        <dbReference type="Proteomes" id="UP000006078"/>
    </source>
</evidence>
<evidence type="ECO:0000256" key="13">
    <source>
        <dbReference type="ARBA" id="ARBA00023295"/>
    </source>
</evidence>
<reference evidence="19 20" key="2">
    <citation type="submission" date="2012-08" db="EMBL/GenBank/DDBJ databases">
        <title>The Genome Sequence of Turicella otitidis ATCC 51513.</title>
        <authorList>
            <consortium name="The Broad Institute Genome Sequencing Platform"/>
            <person name="Earl A."/>
            <person name="Ward D."/>
            <person name="Feldgarden M."/>
            <person name="Gevers D."/>
            <person name="Huys G."/>
            <person name="Walker B."/>
            <person name="Young S.K."/>
            <person name="Zeng Q."/>
            <person name="Gargeya S."/>
            <person name="Fitzgerald M."/>
            <person name="Haas B."/>
            <person name="Abouelleil A."/>
            <person name="Alvarado L."/>
            <person name="Arachchi H.M."/>
            <person name="Berlin A.M."/>
            <person name="Chapman S.B."/>
            <person name="Goldberg J."/>
            <person name="Griggs A."/>
            <person name="Gujja S."/>
            <person name="Hansen M."/>
            <person name="Howarth C."/>
            <person name="Imamovic A."/>
            <person name="Larimer J."/>
            <person name="McCowen C."/>
            <person name="Montmayeur A."/>
            <person name="Murphy C."/>
            <person name="Neiman D."/>
            <person name="Pearson M."/>
            <person name="Priest M."/>
            <person name="Roberts A."/>
            <person name="Saif S."/>
            <person name="Shea T."/>
            <person name="Sisk P."/>
            <person name="Sykes S."/>
            <person name="Wortman J."/>
            <person name="Nusbaum C."/>
            <person name="Birren B."/>
        </authorList>
    </citation>
    <scope>NUCLEOTIDE SEQUENCE [LARGE SCALE GENOMIC DNA]</scope>
    <source>
        <strain evidence="19 20">ATCC 51513</strain>
    </source>
</reference>
<keyword evidence="4 15" id="KW-0479">Metal-binding</keyword>
<comment type="cofactor">
    <cofactor evidence="15">
        <name>Zn(2+)</name>
        <dbReference type="ChEBI" id="CHEBI:29105"/>
    </cofactor>
    <text evidence="15">Binds 1 zinc ion per subunit.</text>
</comment>
<protein>
    <recommendedName>
        <fullName evidence="15">Formamidopyrimidine-DNA glycosylase</fullName>
        <shortName evidence="15">Fapy-DNA glycosylase</shortName>
        <ecNumber evidence="15">3.2.2.23</ecNumber>
    </recommendedName>
    <alternativeName>
        <fullName evidence="15">DNA-(apurinic or apyrimidinic site) lyase MutM</fullName>
        <shortName evidence="15">AP lyase MutM</shortName>
        <ecNumber evidence="15">4.2.99.18</ecNumber>
    </alternativeName>
</protein>
<keyword evidence="5 15" id="KW-0227">DNA damage</keyword>
<accession>I7KIN9</accession>
<evidence type="ECO:0000256" key="9">
    <source>
        <dbReference type="ARBA" id="ARBA00023125"/>
    </source>
</evidence>
<evidence type="ECO:0000256" key="1">
    <source>
        <dbReference type="ARBA" id="ARBA00001668"/>
    </source>
</evidence>
<evidence type="ECO:0000256" key="14">
    <source>
        <dbReference type="ARBA" id="ARBA00044632"/>
    </source>
</evidence>
<dbReference type="InterPro" id="IPR012319">
    <property type="entry name" value="FPG_cat"/>
</dbReference>
<evidence type="ECO:0000256" key="11">
    <source>
        <dbReference type="ARBA" id="ARBA00023239"/>
    </source>
</evidence>
<comment type="similarity">
    <text evidence="2 15">Belongs to the FPG family.</text>
</comment>
<dbReference type="Pfam" id="PF06831">
    <property type="entry name" value="H2TH"/>
    <property type="match status" value="1"/>
</dbReference>
<feature type="binding site" evidence="15">
    <location>
        <position position="115"/>
    </location>
    <ligand>
        <name>DNA</name>
        <dbReference type="ChEBI" id="CHEBI:16991"/>
    </ligand>
</feature>
<keyword evidence="13 15" id="KW-0326">Glycosidase</keyword>
<dbReference type="EMBL" id="CAJZ01000040">
    <property type="protein sequence ID" value="CCI83060.1"/>
    <property type="molecule type" value="Genomic_DNA"/>
</dbReference>
<dbReference type="eggNOG" id="COG0266">
    <property type="taxonomic scope" value="Bacteria"/>
</dbReference>
<comment type="catalytic activity">
    <reaction evidence="1 15">
        <text>Hydrolysis of DNA containing ring-opened 7-methylguanine residues, releasing 2,6-diamino-4-hydroxy-5-(N-methyl)formamidopyrimidine.</text>
        <dbReference type="EC" id="3.2.2.23"/>
    </reaction>
</comment>
<dbReference type="Proteomes" id="UP000011016">
    <property type="component" value="Unassembled WGS sequence"/>
</dbReference>
<dbReference type="GO" id="GO:0003684">
    <property type="term" value="F:damaged DNA binding"/>
    <property type="evidence" value="ECO:0007669"/>
    <property type="project" value="InterPro"/>
</dbReference>
<evidence type="ECO:0000256" key="7">
    <source>
        <dbReference type="ARBA" id="ARBA00022801"/>
    </source>
</evidence>
<reference evidence="18 21" key="1">
    <citation type="journal article" date="2012" name="J. Bacteriol.">
        <title>Draft Genome Sequence of Turicella otitidis ATCC 51513, Isolated from Middle Ear Fluid from a Child with Otitis Media.</title>
        <authorList>
            <person name="Brinkrolf K."/>
            <person name="Schneider J."/>
            <person name="Knecht M."/>
            <person name="Ruckert C."/>
            <person name="Tauch A."/>
        </authorList>
    </citation>
    <scope>NUCLEOTIDE SEQUENCE [LARGE SCALE GENOMIC DNA]</scope>
    <source>
        <strain evidence="18 21">ATCC 51513</strain>
    </source>
</reference>
<comment type="function">
    <text evidence="15">Involved in base excision repair of DNA damaged by oxidation or by mutagenic agents. Acts as DNA glycosylase that recognizes and removes damaged bases. Has a preference for oxidized purines, such as 7,8-dihydro-8-oxoguanine (8-oxoG). Has AP (apurinic/apyrimidinic) lyase activity and introduces nicks in the DNA strand. Cleaves the DNA backbone by beta-delta elimination to generate a single-strand break at the site of the removed base with both 3'- and 5'-phosphates.</text>
</comment>
<dbReference type="SUPFAM" id="SSF81624">
    <property type="entry name" value="N-terminal domain of MutM-like DNA repair proteins"/>
    <property type="match status" value="1"/>
</dbReference>
<dbReference type="PANTHER" id="PTHR22993:SF9">
    <property type="entry name" value="FORMAMIDOPYRIMIDINE-DNA GLYCOSYLASE"/>
    <property type="match status" value="1"/>
</dbReference>
<dbReference type="GO" id="GO:0006979">
    <property type="term" value="P:response to oxidative stress"/>
    <property type="evidence" value="ECO:0007669"/>
    <property type="project" value="UniProtKB-ARBA"/>
</dbReference>
<dbReference type="InterPro" id="IPR020629">
    <property type="entry name" value="FPG_Glyclase"/>
</dbReference>
<evidence type="ECO:0000256" key="15">
    <source>
        <dbReference type="HAMAP-Rule" id="MF_00103"/>
    </source>
</evidence>
<comment type="caution">
    <text evidence="18">The sequence shown here is derived from an EMBL/GenBank/DDBJ whole genome shotgun (WGS) entry which is preliminary data.</text>
</comment>
<keyword evidence="20" id="KW-1185">Reference proteome</keyword>
<evidence type="ECO:0000259" key="17">
    <source>
        <dbReference type="PROSITE" id="PS51068"/>
    </source>
</evidence>
<dbReference type="PROSITE" id="PS01242">
    <property type="entry name" value="ZF_FPG_1"/>
    <property type="match status" value="1"/>
</dbReference>
<evidence type="ECO:0000313" key="18">
    <source>
        <dbReference type="EMBL" id="CCI83060.1"/>
    </source>
</evidence>
<sequence>MPELPEVEVVRRGLASHVVGAAFDSAEVLRARSNRGQDGPLEPLLRGRSVTAARRRGKYLWLELSDGRALFIHLGMSGQLRVQPADTPPGRHTRVRLGMTGAAGGRFFLDFVDQRTFGRLLATGMEGAVPAPVAHVAPDPFEESFDPVEVARTIRRKRSEIKRVLLDQQVVSGIGNIYADEALWAAKIRPTKKATTLRQKDALRLLDEARAVMGRALEAGGTSFDELYVNVNGESGYFSRSLNVYGRAGEPCPRCGTPITRVQWTNRSSHYCPACQ</sequence>
<evidence type="ECO:0000256" key="4">
    <source>
        <dbReference type="ARBA" id="ARBA00022723"/>
    </source>
</evidence>
<dbReference type="FunFam" id="1.10.8.50:FF:000003">
    <property type="entry name" value="Formamidopyrimidine-DNA glycosylase"/>
    <property type="match status" value="1"/>
</dbReference>
<dbReference type="AlphaFoldDB" id="I7KIN9"/>
<dbReference type="HOGENOM" id="CLU_038423_1_2_11"/>
<dbReference type="InterPro" id="IPR015887">
    <property type="entry name" value="DNA_glyclase_Znf_dom_DNA_BS"/>
</dbReference>
<dbReference type="GO" id="GO:0003690">
    <property type="term" value="F:double-stranded DNA binding"/>
    <property type="evidence" value="ECO:0007669"/>
    <property type="project" value="UniProtKB-ARBA"/>
</dbReference>
<dbReference type="HAMAP" id="MF_00103">
    <property type="entry name" value="Fapy_DNA_glycosyl"/>
    <property type="match status" value="1"/>
</dbReference>
<dbReference type="SUPFAM" id="SSF57716">
    <property type="entry name" value="Glucocorticoid receptor-like (DNA-binding domain)"/>
    <property type="match status" value="1"/>
</dbReference>
<dbReference type="GO" id="GO:0034039">
    <property type="term" value="F:8-oxo-7,8-dihydroguanine DNA N-glycosylase activity"/>
    <property type="evidence" value="ECO:0007669"/>
    <property type="project" value="TreeGrafter"/>
</dbReference>
<feature type="domain" description="FPG-type" evidence="16">
    <location>
        <begin position="243"/>
        <end position="276"/>
    </location>
</feature>
<keyword evidence="9 15" id="KW-0238">DNA-binding</keyword>
<dbReference type="OrthoDB" id="9800855at2"/>
<evidence type="ECO:0000256" key="6">
    <source>
        <dbReference type="ARBA" id="ARBA00022771"/>
    </source>
</evidence>
<dbReference type="STRING" id="29321.AAV33_06145"/>
<dbReference type="InterPro" id="IPR010663">
    <property type="entry name" value="Znf_FPG/IleRS"/>
</dbReference>
<feature type="active site" description="Proton donor; for beta-elimination activity" evidence="15">
    <location>
        <position position="58"/>
    </location>
</feature>
<feature type="active site" description="Proton donor; for delta-elimination activity" evidence="15">
    <location>
        <position position="267"/>
    </location>
</feature>
<dbReference type="Gene3D" id="3.20.190.10">
    <property type="entry name" value="MutM-like, N-terminal"/>
    <property type="match status" value="1"/>
</dbReference>
<comment type="subunit">
    <text evidence="3 15">Monomer.</text>
</comment>
<evidence type="ECO:0000259" key="16">
    <source>
        <dbReference type="PROSITE" id="PS51066"/>
    </source>
</evidence>
<dbReference type="InterPro" id="IPR015886">
    <property type="entry name" value="H2TH_FPG"/>
</dbReference>
<dbReference type="InterPro" id="IPR010979">
    <property type="entry name" value="Ribosomal_uS13-like_H2TH"/>
</dbReference>
<dbReference type="PROSITE" id="PS51066">
    <property type="entry name" value="ZF_FPG_2"/>
    <property type="match status" value="1"/>
</dbReference>
<dbReference type="SUPFAM" id="SSF46946">
    <property type="entry name" value="S13-like H2TH domain"/>
    <property type="match status" value="1"/>
</dbReference>
<dbReference type="RefSeq" id="WP_004600090.1">
    <property type="nucleotide sequence ID" value="NZ_HF541865.1"/>
</dbReference>
<dbReference type="PANTHER" id="PTHR22993">
    <property type="entry name" value="FORMAMIDOPYRIMIDINE-DNA GLYCOSYLASE"/>
    <property type="match status" value="1"/>
</dbReference>
<dbReference type="GO" id="GO:0006284">
    <property type="term" value="P:base-excision repair"/>
    <property type="evidence" value="ECO:0007669"/>
    <property type="project" value="InterPro"/>
</dbReference>
<gene>
    <name evidence="15 18" type="primary">mutM</name>
    <name evidence="15" type="synonym">fpg</name>
    <name evidence="18" type="ORF">BN46_0312</name>
    <name evidence="19" type="ORF">HMPREF9719_00200</name>
</gene>
<feature type="binding site" evidence="15">
    <location>
        <position position="157"/>
    </location>
    <ligand>
        <name>DNA</name>
        <dbReference type="ChEBI" id="CHEBI:16991"/>
    </ligand>
</feature>
<dbReference type="SMART" id="SM00898">
    <property type="entry name" value="Fapy_DNA_glyco"/>
    <property type="match status" value="1"/>
</dbReference>
<keyword evidence="11 15" id="KW-0456">Lyase</keyword>
<evidence type="ECO:0000256" key="8">
    <source>
        <dbReference type="ARBA" id="ARBA00022833"/>
    </source>
</evidence>
<name>I7KIN9_9CORY</name>
<keyword evidence="8 15" id="KW-0862">Zinc</keyword>
<dbReference type="PATRIC" id="fig|883169.3.peg.189"/>
<dbReference type="Gene3D" id="1.10.8.50">
    <property type="match status" value="1"/>
</dbReference>